<proteinExistence type="predicted"/>
<accession>A0A6V7X5L7</accession>
<comment type="caution">
    <text evidence="1">The sequence shown here is derived from an EMBL/GenBank/DDBJ whole genome shotgun (WGS) entry which is preliminary data.</text>
</comment>
<evidence type="ECO:0000313" key="2">
    <source>
        <dbReference type="Proteomes" id="UP000580250"/>
    </source>
</evidence>
<dbReference type="AlphaFoldDB" id="A0A6V7X5L7"/>
<name>A0A6V7X5L7_MELEN</name>
<organism evidence="1 2">
    <name type="scientific">Meloidogyne enterolobii</name>
    <name type="common">Root-knot nematode worm</name>
    <name type="synonym">Meloidogyne mayaguensis</name>
    <dbReference type="NCBI Taxonomy" id="390850"/>
    <lineage>
        <taxon>Eukaryota</taxon>
        <taxon>Metazoa</taxon>
        <taxon>Ecdysozoa</taxon>
        <taxon>Nematoda</taxon>
        <taxon>Chromadorea</taxon>
        <taxon>Rhabditida</taxon>
        <taxon>Tylenchina</taxon>
        <taxon>Tylenchomorpha</taxon>
        <taxon>Tylenchoidea</taxon>
        <taxon>Meloidogynidae</taxon>
        <taxon>Meloidogyninae</taxon>
        <taxon>Meloidogyne</taxon>
    </lineage>
</organism>
<evidence type="ECO:0000313" key="1">
    <source>
        <dbReference type="EMBL" id="CAD2194539.1"/>
    </source>
</evidence>
<dbReference type="OrthoDB" id="6132182at2759"/>
<reference evidence="1 2" key="1">
    <citation type="submission" date="2020-08" db="EMBL/GenBank/DDBJ databases">
        <authorList>
            <person name="Koutsovoulos G."/>
            <person name="Danchin GJ E."/>
        </authorList>
    </citation>
    <scope>NUCLEOTIDE SEQUENCE [LARGE SCALE GENOMIC DNA]</scope>
</reference>
<dbReference type="EMBL" id="CAJEWN010001123">
    <property type="protein sequence ID" value="CAD2194539.1"/>
    <property type="molecule type" value="Genomic_DNA"/>
</dbReference>
<dbReference type="Proteomes" id="UP000580250">
    <property type="component" value="Unassembled WGS sequence"/>
</dbReference>
<sequence>MVKSVLFEIPSWSPVSTFNHPKLFCQHYLIYKTFLKVFEEWRQTKQNRTQRVNDYPENLPACSPACHSRNATMTQFPNLKNIDGLRNEYTDNMYEYADRLTCTPTKDCESEFVFCDRSNDAPICVSKARLGGHCGGFSNGKLNKNKHYIDEDICPYRLLLGFLQPF</sequence>
<gene>
    <name evidence="1" type="ORF">MENT_LOCUS47564</name>
</gene>
<protein>
    <submittedName>
        <fullName evidence="1">Uncharacterized protein</fullName>
    </submittedName>
</protein>